<sequence length="135" mass="15008">MVVLFGVMNDPFSTSFDSIFIVFFMLVAGVIIFQLVRGVGEWSSNNKQPVLTVNSKVAAKRTDVSRSAHATGTDHHRHHHTTTTYYVTFEVESGDRIEMKVSGKEYGQLAEGDTGKLTFQGTRYQGFERAAADLN</sequence>
<name>A0A1H3QUT4_9BACI</name>
<dbReference type="InterPro" id="IPR019635">
    <property type="entry name" value="DUF2500"/>
</dbReference>
<dbReference type="Proteomes" id="UP000198935">
    <property type="component" value="Unassembled WGS sequence"/>
</dbReference>
<accession>A0A1H3QUT4</accession>
<reference evidence="3" key="1">
    <citation type="submission" date="2016-10" db="EMBL/GenBank/DDBJ databases">
        <authorList>
            <person name="Varghese N."/>
            <person name="Submissions S."/>
        </authorList>
    </citation>
    <scope>NUCLEOTIDE SEQUENCE [LARGE SCALE GENOMIC DNA]</scope>
    <source>
        <strain evidence="3">SP</strain>
    </source>
</reference>
<keyword evidence="1" id="KW-0812">Transmembrane</keyword>
<dbReference type="STRING" id="1503961.SAMN05421736_10746"/>
<dbReference type="Pfam" id="PF10694">
    <property type="entry name" value="DUF2500"/>
    <property type="match status" value="1"/>
</dbReference>
<proteinExistence type="predicted"/>
<keyword evidence="1" id="KW-0472">Membrane</keyword>
<evidence type="ECO:0008006" key="4">
    <source>
        <dbReference type="Google" id="ProtNLM"/>
    </source>
</evidence>
<feature type="transmembrane region" description="Helical" evidence="1">
    <location>
        <begin position="20"/>
        <end position="39"/>
    </location>
</feature>
<keyword evidence="1" id="KW-1133">Transmembrane helix</keyword>
<dbReference type="EMBL" id="FNPI01000007">
    <property type="protein sequence ID" value="SDZ16758.1"/>
    <property type="molecule type" value="Genomic_DNA"/>
</dbReference>
<dbReference type="Gene3D" id="2.40.50.660">
    <property type="match status" value="1"/>
</dbReference>
<evidence type="ECO:0000313" key="3">
    <source>
        <dbReference type="Proteomes" id="UP000198935"/>
    </source>
</evidence>
<evidence type="ECO:0000256" key="1">
    <source>
        <dbReference type="SAM" id="Phobius"/>
    </source>
</evidence>
<keyword evidence="3" id="KW-1185">Reference proteome</keyword>
<organism evidence="2 3">
    <name type="scientific">Evansella caseinilytica</name>
    <dbReference type="NCBI Taxonomy" id="1503961"/>
    <lineage>
        <taxon>Bacteria</taxon>
        <taxon>Bacillati</taxon>
        <taxon>Bacillota</taxon>
        <taxon>Bacilli</taxon>
        <taxon>Bacillales</taxon>
        <taxon>Bacillaceae</taxon>
        <taxon>Evansella</taxon>
    </lineage>
</organism>
<protein>
    <recommendedName>
        <fullName evidence="4">DUF2500 domain-containing protein</fullName>
    </recommendedName>
</protein>
<gene>
    <name evidence="2" type="ORF">SAMN05421736_10746</name>
</gene>
<evidence type="ECO:0000313" key="2">
    <source>
        <dbReference type="EMBL" id="SDZ16758.1"/>
    </source>
</evidence>
<dbReference type="AlphaFoldDB" id="A0A1H3QUT4"/>